<organism evidence="2 3">
    <name type="scientific">Bemisia tabaci</name>
    <name type="common">Sweetpotato whitefly</name>
    <name type="synonym">Aleurodes tabaci</name>
    <dbReference type="NCBI Taxonomy" id="7038"/>
    <lineage>
        <taxon>Eukaryota</taxon>
        <taxon>Metazoa</taxon>
        <taxon>Ecdysozoa</taxon>
        <taxon>Arthropoda</taxon>
        <taxon>Hexapoda</taxon>
        <taxon>Insecta</taxon>
        <taxon>Pterygota</taxon>
        <taxon>Neoptera</taxon>
        <taxon>Paraneoptera</taxon>
        <taxon>Hemiptera</taxon>
        <taxon>Sternorrhyncha</taxon>
        <taxon>Aleyrodoidea</taxon>
        <taxon>Aleyrodidae</taxon>
        <taxon>Aleyrodinae</taxon>
        <taxon>Bemisia</taxon>
    </lineage>
</organism>
<proteinExistence type="predicted"/>
<dbReference type="EMBL" id="OU963863">
    <property type="protein sequence ID" value="CAH0385492.1"/>
    <property type="molecule type" value="Genomic_DNA"/>
</dbReference>
<keyword evidence="1" id="KW-0732">Signal</keyword>
<gene>
    <name evidence="2" type="ORF">BEMITA_LOCUS4715</name>
</gene>
<accession>A0A9P0A7D8</accession>
<evidence type="ECO:0000256" key="1">
    <source>
        <dbReference type="ARBA" id="ARBA00022729"/>
    </source>
</evidence>
<evidence type="ECO:0000313" key="2">
    <source>
        <dbReference type="EMBL" id="CAH0385492.1"/>
    </source>
</evidence>
<dbReference type="InterPro" id="IPR036846">
    <property type="entry name" value="GM2-AP_sf"/>
</dbReference>
<dbReference type="Gene3D" id="2.70.220.10">
    <property type="entry name" value="Ganglioside GM2 activator"/>
    <property type="match status" value="1"/>
</dbReference>
<dbReference type="AlphaFoldDB" id="A0A9P0A7D8"/>
<evidence type="ECO:0000313" key="3">
    <source>
        <dbReference type="Proteomes" id="UP001152759"/>
    </source>
</evidence>
<sequence>MNHLHVTFVLSSFYFFHPIFPARAPTILQRRKAFMVEYFEKCENKGYPWEATNFSFVRDDTSLHMNGWVLVNRDIRDPISLQIKMDRCKDRTDLSSCEHVTSIKWPDLCGAVKLIPNFRIFFDALEPPLSCPVKKNRYFVRDSVLPLDIVSTFLTTARPKKPLSKVHCTLYEGNRLISCLAAGWRIRDIKIRS</sequence>
<keyword evidence="3" id="KW-1185">Reference proteome</keyword>
<dbReference type="Proteomes" id="UP001152759">
    <property type="component" value="Chromosome 2"/>
</dbReference>
<name>A0A9P0A7D8_BEMTA</name>
<protein>
    <submittedName>
        <fullName evidence="2">Uncharacterized protein</fullName>
    </submittedName>
</protein>
<reference evidence="2" key="1">
    <citation type="submission" date="2021-12" db="EMBL/GenBank/DDBJ databases">
        <authorList>
            <person name="King R."/>
        </authorList>
    </citation>
    <scope>NUCLEOTIDE SEQUENCE</scope>
</reference>